<proteinExistence type="predicted"/>
<reference evidence="1" key="1">
    <citation type="journal article" date="2014" name="PLoS ONE">
        <title>Transcriptome-Based Identification of ABC Transporters in the Western Tarnished Plant Bug Lygus hesperus.</title>
        <authorList>
            <person name="Hull J.J."/>
            <person name="Chaney K."/>
            <person name="Geib S.M."/>
            <person name="Fabrick J.A."/>
            <person name="Brent C.S."/>
            <person name="Walsh D."/>
            <person name="Lavine L.C."/>
        </authorList>
    </citation>
    <scope>NUCLEOTIDE SEQUENCE</scope>
</reference>
<sequence>SDNREQMQRGENTEPDIQQLNYFPVQLNADQSINTKIPPTNNEATTLVIETETSGSTEAPAKNEIEIIHRMDKVFLFSSIQSAFSGGPCCCWVSCHPEI</sequence>
<evidence type="ECO:0000313" key="1">
    <source>
        <dbReference type="EMBL" id="JAG12853.1"/>
    </source>
</evidence>
<reference evidence="1" key="2">
    <citation type="submission" date="2014-07" db="EMBL/GenBank/DDBJ databases">
        <authorList>
            <person name="Hull J."/>
        </authorList>
    </citation>
    <scope>NUCLEOTIDE SEQUENCE</scope>
</reference>
<name>A0A0A9X234_LYGHE</name>
<protein>
    <submittedName>
        <fullName evidence="1">Ankyrin repeat domain-containing protein 5</fullName>
    </submittedName>
</protein>
<dbReference type="EMBL" id="GBHO01030751">
    <property type="protein sequence ID" value="JAG12853.1"/>
    <property type="molecule type" value="Transcribed_RNA"/>
</dbReference>
<organism evidence="1">
    <name type="scientific">Lygus hesperus</name>
    <name type="common">Western plant bug</name>
    <dbReference type="NCBI Taxonomy" id="30085"/>
    <lineage>
        <taxon>Eukaryota</taxon>
        <taxon>Metazoa</taxon>
        <taxon>Ecdysozoa</taxon>
        <taxon>Arthropoda</taxon>
        <taxon>Hexapoda</taxon>
        <taxon>Insecta</taxon>
        <taxon>Pterygota</taxon>
        <taxon>Neoptera</taxon>
        <taxon>Paraneoptera</taxon>
        <taxon>Hemiptera</taxon>
        <taxon>Heteroptera</taxon>
        <taxon>Panheteroptera</taxon>
        <taxon>Cimicomorpha</taxon>
        <taxon>Miridae</taxon>
        <taxon>Mirini</taxon>
        <taxon>Lygus</taxon>
    </lineage>
</organism>
<accession>A0A0A9X234</accession>
<dbReference type="AlphaFoldDB" id="A0A0A9X234"/>
<feature type="non-terminal residue" evidence="1">
    <location>
        <position position="1"/>
    </location>
</feature>
<gene>
    <name evidence="1" type="primary">Ankrd5</name>
    <name evidence="1" type="ORF">CM83_87434</name>
</gene>